<dbReference type="Gene3D" id="4.10.240.10">
    <property type="entry name" value="Zn(2)-C6 fungal-type DNA-binding domain"/>
    <property type="match status" value="1"/>
</dbReference>
<feature type="compositionally biased region" description="Polar residues" evidence="6">
    <location>
        <begin position="607"/>
        <end position="616"/>
    </location>
</feature>
<dbReference type="PANTHER" id="PTHR47338">
    <property type="entry name" value="ZN(II)2CYS6 TRANSCRIPTION FACTOR (EUROFUNG)-RELATED"/>
    <property type="match status" value="1"/>
</dbReference>
<dbReference type="Proteomes" id="UP000799437">
    <property type="component" value="Unassembled WGS sequence"/>
</dbReference>
<evidence type="ECO:0000256" key="3">
    <source>
        <dbReference type="ARBA" id="ARBA00023015"/>
    </source>
</evidence>
<dbReference type="Pfam" id="PF00172">
    <property type="entry name" value="Zn_clus"/>
    <property type="match status" value="1"/>
</dbReference>
<dbReference type="CDD" id="cd12148">
    <property type="entry name" value="fungal_TF_MHR"/>
    <property type="match status" value="1"/>
</dbReference>
<proteinExistence type="predicted"/>
<dbReference type="SMART" id="SM00906">
    <property type="entry name" value="Fungal_trans"/>
    <property type="match status" value="1"/>
</dbReference>
<dbReference type="PROSITE" id="PS00463">
    <property type="entry name" value="ZN2_CY6_FUNGAL_1"/>
    <property type="match status" value="1"/>
</dbReference>
<reference evidence="8" key="1">
    <citation type="journal article" date="2020" name="Stud. Mycol.">
        <title>101 Dothideomycetes genomes: a test case for predicting lifestyles and emergence of pathogens.</title>
        <authorList>
            <person name="Haridas S."/>
            <person name="Albert R."/>
            <person name="Binder M."/>
            <person name="Bloem J."/>
            <person name="Labutti K."/>
            <person name="Salamov A."/>
            <person name="Andreopoulos B."/>
            <person name="Baker S."/>
            <person name="Barry K."/>
            <person name="Bills G."/>
            <person name="Bluhm B."/>
            <person name="Cannon C."/>
            <person name="Castanera R."/>
            <person name="Culley D."/>
            <person name="Daum C."/>
            <person name="Ezra D."/>
            <person name="Gonzalez J."/>
            <person name="Henrissat B."/>
            <person name="Kuo A."/>
            <person name="Liang C."/>
            <person name="Lipzen A."/>
            <person name="Lutzoni F."/>
            <person name="Magnuson J."/>
            <person name="Mondo S."/>
            <person name="Nolan M."/>
            <person name="Ohm R."/>
            <person name="Pangilinan J."/>
            <person name="Park H.-J."/>
            <person name="Ramirez L."/>
            <person name="Alfaro M."/>
            <person name="Sun H."/>
            <person name="Tritt A."/>
            <person name="Yoshinaga Y."/>
            <person name="Zwiers L.-H."/>
            <person name="Turgeon B."/>
            <person name="Goodwin S."/>
            <person name="Spatafora J."/>
            <person name="Crous P."/>
            <person name="Grigoriev I."/>
        </authorList>
    </citation>
    <scope>NUCLEOTIDE SEQUENCE</scope>
    <source>
        <strain evidence="8">CBS 121739</strain>
    </source>
</reference>
<dbReference type="InterPro" id="IPR036864">
    <property type="entry name" value="Zn2-C6_fun-type_DNA-bd_sf"/>
</dbReference>
<comment type="subcellular location">
    <subcellularLocation>
        <location evidence="1">Nucleus</location>
    </subcellularLocation>
</comment>
<dbReference type="GO" id="GO:0005634">
    <property type="term" value="C:nucleus"/>
    <property type="evidence" value="ECO:0007669"/>
    <property type="project" value="UniProtKB-SubCell"/>
</dbReference>
<dbReference type="GO" id="GO:0006351">
    <property type="term" value="P:DNA-templated transcription"/>
    <property type="evidence" value="ECO:0007669"/>
    <property type="project" value="InterPro"/>
</dbReference>
<feature type="domain" description="Zn(2)-C6 fungal-type" evidence="7">
    <location>
        <begin position="45"/>
        <end position="75"/>
    </location>
</feature>
<sequence length="858" mass="94622">MGINSPEEAYFNDLSQQPPPSEFNARNRELANNEENGIPKTKRIACILCRKRKLRCDGAKPACGTCKRLTHDCAYDEVRRKSGPKRGYVKALEARLQQVTEQVETLIRTQDGPEPTREQAPANVPFPMSSLPPNMTDSSIVQTGTTDQSMFGTNGASPGGFAGLSNGIEMNTDEQFPWEIISLGLEEPLPPQEDINELNRLYFEKVHPSIPMIHKPRFQAAMNLAPHMRPAVCLRYIMWAFAASLTDRYESLQEHFYQRARKYAQMDEMKGHGEAMLTLGHAQAWILICTYEFKSMYFPRAWMSAGRAVRLAQMMGLHRQDGAFLDVKQCLPPPKDWTEQEERRRTFWGTFCIDRYASIGTGWPMTIDEKDIMSNLPASGEAYERSKAVPSISLEQALTPSGAASVSAFGAVILMACLFGRNLHHLHRPTPDDREGDLNGGFWKRHRDMQNTIDNTSLNLPDMLRLPSAMGSANAIFTNMCLHTSAICLHQAAIYKAEKNRLPASVSNESKIRCVTAAAEIANIMRMISHMDLAAMNPFISFSVYVAARVFVQYLKTRPNDQQMISSLQFLMSAMQVLKRRNPLTESFMVQLDLDLEDAGIPGLRTSVESSENGKTPPSVDKARCSPIVVIGEQQSQSTTLERSDGGSTGDLATEPGLSMPTQSTTFTGNTPISSRPSLPPSAFYEDIESKGALRGIIVPVMDSNTPEGEMDTSPDTSGDQPTPSTSNSRHGSSSHTSFTPPRQDDTTSHTHHYHSAHNPLTSNNQSSAGSSNSQSIHSADFFPASSGGYAGMNSYYPVQPSMPSLGLSGDWDIANANLSDSAWSQMLEGMGMNWDGVGPSEMPHSQQVDPLTGRRVV</sequence>
<dbReference type="PROSITE" id="PS50048">
    <property type="entry name" value="ZN2_CY6_FUNGAL_2"/>
    <property type="match status" value="1"/>
</dbReference>
<evidence type="ECO:0000256" key="1">
    <source>
        <dbReference type="ARBA" id="ARBA00004123"/>
    </source>
</evidence>
<feature type="compositionally biased region" description="Low complexity" evidence="6">
    <location>
        <begin position="723"/>
        <end position="740"/>
    </location>
</feature>
<dbReference type="OrthoDB" id="5600212at2759"/>
<dbReference type="EMBL" id="ML996566">
    <property type="protein sequence ID" value="KAF2761978.1"/>
    <property type="molecule type" value="Genomic_DNA"/>
</dbReference>
<dbReference type="GO" id="GO:0003677">
    <property type="term" value="F:DNA binding"/>
    <property type="evidence" value="ECO:0007669"/>
    <property type="project" value="InterPro"/>
</dbReference>
<accession>A0A6A6WGN8</accession>
<evidence type="ECO:0000313" key="9">
    <source>
        <dbReference type="Proteomes" id="UP000799437"/>
    </source>
</evidence>
<evidence type="ECO:0000256" key="5">
    <source>
        <dbReference type="ARBA" id="ARBA00023242"/>
    </source>
</evidence>
<evidence type="ECO:0000259" key="7">
    <source>
        <dbReference type="PROSITE" id="PS50048"/>
    </source>
</evidence>
<evidence type="ECO:0000256" key="6">
    <source>
        <dbReference type="SAM" id="MobiDB-lite"/>
    </source>
</evidence>
<protein>
    <recommendedName>
        <fullName evidence="7">Zn(2)-C6 fungal-type domain-containing protein</fullName>
    </recommendedName>
</protein>
<keyword evidence="4" id="KW-0804">Transcription</keyword>
<name>A0A6A6WGN8_9PEZI</name>
<feature type="compositionally biased region" description="Low complexity" evidence="6">
    <location>
        <begin position="763"/>
        <end position="776"/>
    </location>
</feature>
<dbReference type="GeneID" id="54488990"/>
<dbReference type="PANTHER" id="PTHR47338:SF10">
    <property type="entry name" value="TRANSCRIPTION FACTOR DOMAIN-CONTAINING PROTEIN-RELATED"/>
    <property type="match status" value="1"/>
</dbReference>
<keyword evidence="9" id="KW-1185">Reference proteome</keyword>
<feature type="region of interest" description="Disordered" evidence="6">
    <location>
        <begin position="605"/>
        <end position="684"/>
    </location>
</feature>
<dbReference type="InterPro" id="IPR007219">
    <property type="entry name" value="XnlR_reg_dom"/>
</dbReference>
<keyword evidence="5" id="KW-0539">Nucleus</keyword>
<keyword evidence="2" id="KW-0479">Metal-binding</keyword>
<dbReference type="GO" id="GO:0000981">
    <property type="term" value="F:DNA-binding transcription factor activity, RNA polymerase II-specific"/>
    <property type="evidence" value="ECO:0007669"/>
    <property type="project" value="InterPro"/>
</dbReference>
<gene>
    <name evidence="8" type="ORF">EJ05DRAFT_507580</name>
</gene>
<evidence type="ECO:0000313" key="8">
    <source>
        <dbReference type="EMBL" id="KAF2761978.1"/>
    </source>
</evidence>
<dbReference type="RefSeq" id="XP_033604429.1">
    <property type="nucleotide sequence ID" value="XM_033747936.1"/>
</dbReference>
<feature type="region of interest" description="Disordered" evidence="6">
    <location>
        <begin position="110"/>
        <end position="133"/>
    </location>
</feature>
<evidence type="ECO:0000256" key="2">
    <source>
        <dbReference type="ARBA" id="ARBA00022723"/>
    </source>
</evidence>
<feature type="region of interest" description="Disordered" evidence="6">
    <location>
        <begin position="1"/>
        <end position="21"/>
    </location>
</feature>
<feature type="compositionally biased region" description="Polar residues" evidence="6">
    <location>
        <begin position="660"/>
        <end position="677"/>
    </location>
</feature>
<evidence type="ECO:0000256" key="4">
    <source>
        <dbReference type="ARBA" id="ARBA00023163"/>
    </source>
</evidence>
<dbReference type="CDD" id="cd00067">
    <property type="entry name" value="GAL4"/>
    <property type="match status" value="1"/>
</dbReference>
<dbReference type="GO" id="GO:0008270">
    <property type="term" value="F:zinc ion binding"/>
    <property type="evidence" value="ECO:0007669"/>
    <property type="project" value="InterPro"/>
</dbReference>
<dbReference type="Pfam" id="PF04082">
    <property type="entry name" value="Fungal_trans"/>
    <property type="match status" value="1"/>
</dbReference>
<feature type="region of interest" description="Disordered" evidence="6">
    <location>
        <begin position="703"/>
        <end position="776"/>
    </location>
</feature>
<dbReference type="SUPFAM" id="SSF57701">
    <property type="entry name" value="Zn2/Cys6 DNA-binding domain"/>
    <property type="match status" value="1"/>
</dbReference>
<dbReference type="InterPro" id="IPR050815">
    <property type="entry name" value="TF_fung"/>
</dbReference>
<dbReference type="AlphaFoldDB" id="A0A6A6WGN8"/>
<dbReference type="SMART" id="SM00066">
    <property type="entry name" value="GAL4"/>
    <property type="match status" value="1"/>
</dbReference>
<keyword evidence="3" id="KW-0805">Transcription regulation</keyword>
<organism evidence="8 9">
    <name type="scientific">Pseudovirgaria hyperparasitica</name>
    <dbReference type="NCBI Taxonomy" id="470096"/>
    <lineage>
        <taxon>Eukaryota</taxon>
        <taxon>Fungi</taxon>
        <taxon>Dikarya</taxon>
        <taxon>Ascomycota</taxon>
        <taxon>Pezizomycotina</taxon>
        <taxon>Dothideomycetes</taxon>
        <taxon>Dothideomycetes incertae sedis</taxon>
        <taxon>Acrospermales</taxon>
        <taxon>Acrospermaceae</taxon>
        <taxon>Pseudovirgaria</taxon>
    </lineage>
</organism>
<dbReference type="InterPro" id="IPR001138">
    <property type="entry name" value="Zn2Cys6_DnaBD"/>
</dbReference>